<dbReference type="Proteomes" id="UP000027456">
    <property type="component" value="Unassembled WGS sequence"/>
</dbReference>
<name>A0A074RTR6_9AGAM</name>
<accession>A0A074RTR6</accession>
<keyword evidence="1" id="KW-0346">Stress response</keyword>
<keyword evidence="2" id="KW-1185">Reference proteome</keyword>
<reference evidence="1 2" key="1">
    <citation type="submission" date="2013-12" db="EMBL/GenBank/DDBJ databases">
        <authorList>
            <person name="Cubeta M."/>
            <person name="Pakala S."/>
            <person name="Fedorova N."/>
            <person name="Thomas E."/>
            <person name="Dean R."/>
            <person name="Jabaji S."/>
            <person name="Neate S."/>
            <person name="Toda T."/>
            <person name="Tavantzis S."/>
            <person name="Vilgalys R."/>
            <person name="Bharathan N."/>
            <person name="Pakala S."/>
            <person name="Losada L.S."/>
            <person name="Zafar N."/>
            <person name="Nierman W."/>
        </authorList>
    </citation>
    <scope>NUCLEOTIDE SEQUENCE [LARGE SCALE GENOMIC DNA]</scope>
    <source>
        <strain evidence="1 2">123E</strain>
    </source>
</reference>
<protein>
    <submittedName>
        <fullName evidence="1">Putative heat shock 70 kDa protein 12A</fullName>
    </submittedName>
</protein>
<sequence>MPHAIDDVPWGGRREFVVGLDIGTAHSSVTFSRLEPGKMPLPERVTHWPSAAGFGGTDEAKTASKLFYDKFNQMTVAGAEVYTPRNRHAAKDNDWHLVRYFKLLLHPPAMANLQDFQLEALPNGLTIETVYTDIIRYMLEHTRRRINDRPDIGTWEDLSQNLTLVIAHPNGWGTQQQSRLRSAVVRSGFISEDLSAQRVRFVTEAEASMHYILWKQFKSIQPGDQFIICDAGGSTVDTTAYRVWAEVDNNTSINYITLANNSVGNTPVGVKKKGIAARLMKAFRKSKPKVPRPAPISFQPSIPSQPPVPSIRLKEIRVSDCQPAGGVFVNEAFIKYLKDMLYTQPPDQQRMVEQFLQKAEENFELHCKREFTVGPGSQPYYVVEAGVSLPDNPDGVCKIDSSTVQSFFEEPVRRTINSIHSQLTGLSVKYIFLVGGFGSSKYLRRCVENEFRPRGIQVLFLDDTYGKAASDGSVIWYIKQRVVGRAARRSFGLRIMEPYNPSLPEHRHRSPIRLANGINHVIGKWSQIIERGQMVDKTFSVKKSYERMYDSSDPDLGQFTVVLYAWNNENAPPPEWVVDPNDNLIDGFELVCFISANISGLQGALRKDRNASRCWRLDFILCIDFDGVELRARIEWVEKGILRSGPAQLLSD</sequence>
<organism evidence="1 2">
    <name type="scientific">Rhizoctonia solani 123E</name>
    <dbReference type="NCBI Taxonomy" id="1423351"/>
    <lineage>
        <taxon>Eukaryota</taxon>
        <taxon>Fungi</taxon>
        <taxon>Dikarya</taxon>
        <taxon>Basidiomycota</taxon>
        <taxon>Agaricomycotina</taxon>
        <taxon>Agaricomycetes</taxon>
        <taxon>Cantharellales</taxon>
        <taxon>Ceratobasidiaceae</taxon>
        <taxon>Rhizoctonia</taxon>
    </lineage>
</organism>
<gene>
    <name evidence="1" type="ORF">V565_078560</name>
</gene>
<dbReference type="STRING" id="1423351.A0A074RTR6"/>
<dbReference type="InterPro" id="IPR043129">
    <property type="entry name" value="ATPase_NBD"/>
</dbReference>
<proteinExistence type="predicted"/>
<comment type="caution">
    <text evidence="1">The sequence shown here is derived from an EMBL/GenBank/DDBJ whole genome shotgun (WGS) entry which is preliminary data.</text>
</comment>
<evidence type="ECO:0000313" key="1">
    <source>
        <dbReference type="EMBL" id="KEP50521.1"/>
    </source>
</evidence>
<dbReference type="OrthoDB" id="2963168at2759"/>
<dbReference type="SUPFAM" id="SSF53067">
    <property type="entry name" value="Actin-like ATPase domain"/>
    <property type="match status" value="2"/>
</dbReference>
<dbReference type="EMBL" id="AZST01000246">
    <property type="protein sequence ID" value="KEP50521.1"/>
    <property type="molecule type" value="Genomic_DNA"/>
</dbReference>
<dbReference type="AlphaFoldDB" id="A0A074RTR6"/>
<dbReference type="Gene3D" id="3.30.420.40">
    <property type="match status" value="1"/>
</dbReference>
<dbReference type="PANTHER" id="PTHR14187:SF5">
    <property type="entry name" value="HEAT SHOCK 70 KDA PROTEIN 12A"/>
    <property type="match status" value="1"/>
</dbReference>
<evidence type="ECO:0000313" key="2">
    <source>
        <dbReference type="Proteomes" id="UP000027456"/>
    </source>
</evidence>
<dbReference type="HOGENOM" id="CLU_009958_4_1_1"/>
<dbReference type="CDD" id="cd10170">
    <property type="entry name" value="ASKHA_NBD_HSP70"/>
    <property type="match status" value="1"/>
</dbReference>
<dbReference type="PANTHER" id="PTHR14187">
    <property type="entry name" value="ALPHA KINASE/ELONGATION FACTOR 2 KINASE"/>
    <property type="match status" value="1"/>
</dbReference>